<evidence type="ECO:0000256" key="3">
    <source>
        <dbReference type="ARBA" id="ARBA00022777"/>
    </source>
</evidence>
<protein>
    <recommendedName>
        <fullName evidence="5">SpoOB alpha-helical domain-containing protein</fullName>
    </recommendedName>
</protein>
<name>A0ABN0YIM8_9BACL</name>
<feature type="transmembrane region" description="Helical" evidence="4">
    <location>
        <begin position="5"/>
        <end position="25"/>
    </location>
</feature>
<proteinExistence type="predicted"/>
<evidence type="ECO:0000256" key="4">
    <source>
        <dbReference type="SAM" id="Phobius"/>
    </source>
</evidence>
<comment type="caution">
    <text evidence="6">The sequence shown here is derived from an EMBL/GenBank/DDBJ whole genome shotgun (WGS) entry which is preliminary data.</text>
</comment>
<evidence type="ECO:0000256" key="2">
    <source>
        <dbReference type="ARBA" id="ARBA00022679"/>
    </source>
</evidence>
<dbReference type="InterPro" id="IPR039506">
    <property type="entry name" value="SPOB_a"/>
</dbReference>
<dbReference type="Proteomes" id="UP001500340">
    <property type="component" value="Unassembled WGS sequence"/>
</dbReference>
<evidence type="ECO:0000259" key="5">
    <source>
        <dbReference type="Pfam" id="PF14689"/>
    </source>
</evidence>
<dbReference type="RefSeq" id="WP_343862368.1">
    <property type="nucleotide sequence ID" value="NZ_BAAACX010000013.1"/>
</dbReference>
<reference evidence="6 7" key="1">
    <citation type="journal article" date="2019" name="Int. J. Syst. Evol. Microbiol.">
        <title>The Global Catalogue of Microorganisms (GCM) 10K type strain sequencing project: providing services to taxonomists for standard genome sequencing and annotation.</title>
        <authorList>
            <consortium name="The Broad Institute Genomics Platform"/>
            <consortium name="The Broad Institute Genome Sequencing Center for Infectious Disease"/>
            <person name="Wu L."/>
            <person name="Ma J."/>
        </authorList>
    </citation>
    <scope>NUCLEOTIDE SEQUENCE [LARGE SCALE GENOMIC DNA]</scope>
    <source>
        <strain evidence="6 7">JCM 12774</strain>
    </source>
</reference>
<keyword evidence="4" id="KW-0812">Transmembrane</keyword>
<evidence type="ECO:0000313" key="6">
    <source>
        <dbReference type="EMBL" id="GAA0396806.1"/>
    </source>
</evidence>
<evidence type="ECO:0000313" key="7">
    <source>
        <dbReference type="Proteomes" id="UP001500340"/>
    </source>
</evidence>
<keyword evidence="4" id="KW-0472">Membrane</keyword>
<sequence>MKHRFAIPTLFAVIVLTCLTSMYFIHSITGFIIISLCLLVLFQGYIRYIQRRAADERKHLLESVQRTATATLGHHRHDWMNDLQLIYGYLKLGKYDKLGSCVERIKEQMALESKISRLGIPALVFFLQSFREVNRSIDLKIEIRDELQLDHMLQVEDAEELTEAIVETIKKFQFIGRSSWDEVLELHMSLYQENGEVIAAFYPEAEADNAEKLQQYIDEWQRDRRVQVERMESSRFSCRLRVPLKASVQNTNEVNACL</sequence>
<gene>
    <name evidence="6" type="ORF">GCM10008933_29190</name>
</gene>
<keyword evidence="2" id="KW-0808">Transferase</keyword>
<dbReference type="Pfam" id="PF14689">
    <property type="entry name" value="SPOB_a"/>
    <property type="match status" value="1"/>
</dbReference>
<feature type="domain" description="SpoOB alpha-helical" evidence="5">
    <location>
        <begin position="67"/>
        <end position="118"/>
    </location>
</feature>
<evidence type="ECO:0000256" key="1">
    <source>
        <dbReference type="ARBA" id="ARBA00022553"/>
    </source>
</evidence>
<dbReference type="InterPro" id="IPR016120">
    <property type="entry name" value="Sig_transdc_His_kin_SpoOB"/>
</dbReference>
<organism evidence="6 7">
    <name type="scientific">Paenibacillus motobuensis</name>
    <dbReference type="NCBI Taxonomy" id="295324"/>
    <lineage>
        <taxon>Bacteria</taxon>
        <taxon>Bacillati</taxon>
        <taxon>Bacillota</taxon>
        <taxon>Bacilli</taxon>
        <taxon>Bacillales</taxon>
        <taxon>Paenibacillaceae</taxon>
        <taxon>Paenibacillus</taxon>
    </lineage>
</organism>
<keyword evidence="1" id="KW-0597">Phosphoprotein</keyword>
<dbReference type="SUPFAM" id="SSF55890">
    <property type="entry name" value="Sporulation response regulatory protein Spo0B"/>
    <property type="match status" value="1"/>
</dbReference>
<accession>A0ABN0YIM8</accession>
<keyword evidence="3" id="KW-0418">Kinase</keyword>
<feature type="transmembrane region" description="Helical" evidence="4">
    <location>
        <begin position="31"/>
        <end position="49"/>
    </location>
</feature>
<keyword evidence="7" id="KW-1185">Reference proteome</keyword>
<dbReference type="Gene3D" id="1.10.287.130">
    <property type="match status" value="1"/>
</dbReference>
<keyword evidence="4" id="KW-1133">Transmembrane helix</keyword>
<dbReference type="EMBL" id="BAAACX010000013">
    <property type="protein sequence ID" value="GAA0396806.1"/>
    <property type="molecule type" value="Genomic_DNA"/>
</dbReference>